<name>A0A1S9PFQ1_9SPHI</name>
<proteinExistence type="predicted"/>
<dbReference type="Proteomes" id="UP000189739">
    <property type="component" value="Unassembled WGS sequence"/>
</dbReference>
<dbReference type="RefSeq" id="WP_078348539.1">
    <property type="nucleotide sequence ID" value="NZ_MBTF01000012.1"/>
</dbReference>
<comment type="caution">
    <text evidence="2">The sequence shown here is derived from an EMBL/GenBank/DDBJ whole genome shotgun (WGS) entry which is preliminary data.</text>
</comment>
<dbReference type="STRING" id="1792845.BC343_06440"/>
<reference evidence="2 3" key="1">
    <citation type="submission" date="2016-07" db="EMBL/GenBank/DDBJ databases">
        <title>Genomic analysis of zinc-resistant bacterium Mucilaginibacter pedocola TBZ30.</title>
        <authorList>
            <person name="Huang J."/>
            <person name="Tang J."/>
        </authorList>
    </citation>
    <scope>NUCLEOTIDE SEQUENCE [LARGE SCALE GENOMIC DNA]</scope>
    <source>
        <strain evidence="2 3">TBZ30</strain>
    </source>
</reference>
<dbReference type="EMBL" id="MBTF01000012">
    <property type="protein sequence ID" value="OOQ59784.1"/>
    <property type="molecule type" value="Genomic_DNA"/>
</dbReference>
<accession>A0A1S9PFQ1</accession>
<dbReference type="GO" id="GO:0004553">
    <property type="term" value="F:hydrolase activity, hydrolyzing O-glycosyl compounds"/>
    <property type="evidence" value="ECO:0007669"/>
    <property type="project" value="InterPro"/>
</dbReference>
<dbReference type="InterPro" id="IPR010502">
    <property type="entry name" value="Carb-bd_dom_fam9"/>
</dbReference>
<dbReference type="SUPFAM" id="SSF49344">
    <property type="entry name" value="CBD9-like"/>
    <property type="match status" value="1"/>
</dbReference>
<evidence type="ECO:0000313" key="3">
    <source>
        <dbReference type="Proteomes" id="UP000189739"/>
    </source>
</evidence>
<dbReference type="OrthoDB" id="9801646at2"/>
<feature type="domain" description="Carbohydrate-binding" evidence="1">
    <location>
        <begin position="36"/>
        <end position="204"/>
    </location>
</feature>
<dbReference type="GO" id="GO:0016052">
    <property type="term" value="P:carbohydrate catabolic process"/>
    <property type="evidence" value="ECO:0007669"/>
    <property type="project" value="InterPro"/>
</dbReference>
<evidence type="ECO:0000313" key="2">
    <source>
        <dbReference type="EMBL" id="OOQ59784.1"/>
    </source>
</evidence>
<dbReference type="Pfam" id="PF16011">
    <property type="entry name" value="CBM9_2"/>
    <property type="match status" value="1"/>
</dbReference>
<dbReference type="Gene3D" id="2.60.40.1190">
    <property type="match status" value="1"/>
</dbReference>
<gene>
    <name evidence="2" type="ORF">BC343_06440</name>
</gene>
<dbReference type="AlphaFoldDB" id="A0A1S9PFQ1"/>
<dbReference type="GO" id="GO:0030246">
    <property type="term" value="F:carbohydrate binding"/>
    <property type="evidence" value="ECO:0007669"/>
    <property type="project" value="InterPro"/>
</dbReference>
<protein>
    <recommendedName>
        <fullName evidence="1">Carbohydrate-binding domain-containing protein</fullName>
    </recommendedName>
</protein>
<keyword evidence="3" id="KW-1185">Reference proteome</keyword>
<dbReference type="CDD" id="cd09620">
    <property type="entry name" value="CBM9_like_3"/>
    <property type="match status" value="1"/>
</dbReference>
<organism evidence="2 3">
    <name type="scientific">Mucilaginibacter pedocola</name>
    <dbReference type="NCBI Taxonomy" id="1792845"/>
    <lineage>
        <taxon>Bacteria</taxon>
        <taxon>Pseudomonadati</taxon>
        <taxon>Bacteroidota</taxon>
        <taxon>Sphingobacteriia</taxon>
        <taxon>Sphingobacteriales</taxon>
        <taxon>Sphingobacteriaceae</taxon>
        <taxon>Mucilaginibacter</taxon>
    </lineage>
</organism>
<sequence>MTLLNIPYIPLSQPTDTAPPHKIENEPWAKGGVLSCSAAFAVSHFDEGIRLRFVVNEPHLNARKRPINSDVHNDNCVEFFIAFGDEEGYYNIEFNCLGSIKAAYGKNRFGREFVPAELLNPIVETMVLDLNNNVPKGGISWDISAVLPLSVFCYSSLPTLSGTECAVNFTKCGDQLPVPHFLSWVKLDGDTPDFHQPQCFAKVVFDRKPVLVSV</sequence>
<evidence type="ECO:0000259" key="1">
    <source>
        <dbReference type="Pfam" id="PF16011"/>
    </source>
</evidence>